<accession>A0A8J3R0U1</accession>
<evidence type="ECO:0000256" key="1">
    <source>
        <dbReference type="ARBA" id="ARBA00004752"/>
    </source>
</evidence>
<dbReference type="Proteomes" id="UP000642748">
    <property type="component" value="Unassembled WGS sequence"/>
</dbReference>
<dbReference type="Gene3D" id="2.60.40.3780">
    <property type="match status" value="1"/>
</dbReference>
<dbReference type="GO" id="GO:0016746">
    <property type="term" value="F:acyltransferase activity"/>
    <property type="evidence" value="ECO:0007669"/>
    <property type="project" value="UniProtKB-KW"/>
</dbReference>
<keyword evidence="2" id="KW-0808">Transferase</keyword>
<dbReference type="PANTHER" id="PTHR30582:SF2">
    <property type="entry name" value="L,D-TRANSPEPTIDASE YCIB-RELATED"/>
    <property type="match status" value="1"/>
</dbReference>
<dbReference type="PANTHER" id="PTHR30582">
    <property type="entry name" value="L,D-TRANSPEPTIDASE"/>
    <property type="match status" value="1"/>
</dbReference>
<dbReference type="CDD" id="cd16913">
    <property type="entry name" value="YkuD_like"/>
    <property type="match status" value="1"/>
</dbReference>
<comment type="pathway">
    <text evidence="1 7">Cell wall biogenesis; peptidoglycan biosynthesis.</text>
</comment>
<evidence type="ECO:0000259" key="9">
    <source>
        <dbReference type="PROSITE" id="PS52029"/>
    </source>
</evidence>
<feature type="active site" description="Nucleophile" evidence="7">
    <location>
        <position position="267"/>
    </location>
</feature>
<keyword evidence="6 7" id="KW-0961">Cell wall biogenesis/degradation</keyword>
<organism evidence="10 11">
    <name type="scientific">Rugosimonospora africana</name>
    <dbReference type="NCBI Taxonomy" id="556532"/>
    <lineage>
        <taxon>Bacteria</taxon>
        <taxon>Bacillati</taxon>
        <taxon>Actinomycetota</taxon>
        <taxon>Actinomycetes</taxon>
        <taxon>Micromonosporales</taxon>
        <taxon>Micromonosporaceae</taxon>
        <taxon>Rugosimonospora</taxon>
    </lineage>
</organism>
<evidence type="ECO:0000256" key="3">
    <source>
        <dbReference type="ARBA" id="ARBA00022960"/>
    </source>
</evidence>
<evidence type="ECO:0000256" key="6">
    <source>
        <dbReference type="ARBA" id="ARBA00023316"/>
    </source>
</evidence>
<evidence type="ECO:0000313" key="11">
    <source>
        <dbReference type="Proteomes" id="UP000642748"/>
    </source>
</evidence>
<dbReference type="InterPro" id="IPR005490">
    <property type="entry name" value="LD_TPept_cat_dom"/>
</dbReference>
<evidence type="ECO:0000256" key="2">
    <source>
        <dbReference type="ARBA" id="ARBA00022679"/>
    </source>
</evidence>
<dbReference type="Gene3D" id="2.40.440.10">
    <property type="entry name" value="L,D-transpeptidase catalytic domain-like"/>
    <property type="match status" value="1"/>
</dbReference>
<dbReference type="GO" id="GO:0071972">
    <property type="term" value="F:peptidoglycan L,D-transpeptidase activity"/>
    <property type="evidence" value="ECO:0007669"/>
    <property type="project" value="TreeGrafter"/>
</dbReference>
<dbReference type="SUPFAM" id="SSF141523">
    <property type="entry name" value="L,D-transpeptidase catalytic domain-like"/>
    <property type="match status" value="1"/>
</dbReference>
<dbReference type="Pfam" id="PF03734">
    <property type="entry name" value="YkuD"/>
    <property type="match status" value="1"/>
</dbReference>
<dbReference type="PROSITE" id="PS52029">
    <property type="entry name" value="LD_TPASE"/>
    <property type="match status" value="1"/>
</dbReference>
<evidence type="ECO:0000256" key="8">
    <source>
        <dbReference type="SAM" id="MobiDB-lite"/>
    </source>
</evidence>
<evidence type="ECO:0000313" key="10">
    <source>
        <dbReference type="EMBL" id="GIH19769.1"/>
    </source>
</evidence>
<sequence>MPGKRINSVTLTDATDKRVSGALRSDGAAWVPAQPLAYHTTYHATVTVVDGKGTRSTVRTNFTTMPQPAGDPIVSTLDLQSGATYGVGMPLALRFDAPIPDDSKAEVEHRLSVTSDPPQTGVWHWYGDQQVIYRPKSYWQPGTRLAVSTKLGGMPVAGRYLDSDHTAAATIGRKMTFRTTDATKRMQVFQNDKLVKTFPVSLGAPETPSSAGNMVIMTRERSVLWVYSDDDQLEVSYAEQLTGDGEYIHAAPWSVADQGHDDVSHGCTNLSTDDAAWVYNNSLIGDPVTVNGTGKHLQSGNGWTVWDTSWDDYAKGSALRKGADRPPAEGQAPTGPKPPPMRMTK</sequence>
<name>A0A8J3R0U1_9ACTN</name>
<dbReference type="InterPro" id="IPR050979">
    <property type="entry name" value="LD-transpeptidase"/>
</dbReference>
<feature type="active site" description="Proton donor/acceptor" evidence="7">
    <location>
        <position position="249"/>
    </location>
</feature>
<evidence type="ECO:0000256" key="5">
    <source>
        <dbReference type="ARBA" id="ARBA00023315"/>
    </source>
</evidence>
<dbReference type="InterPro" id="IPR041280">
    <property type="entry name" value="Big_10"/>
</dbReference>
<dbReference type="GO" id="GO:0005576">
    <property type="term" value="C:extracellular region"/>
    <property type="evidence" value="ECO:0007669"/>
    <property type="project" value="TreeGrafter"/>
</dbReference>
<keyword evidence="11" id="KW-1185">Reference proteome</keyword>
<dbReference type="InterPro" id="IPR038063">
    <property type="entry name" value="Transpep_catalytic_dom"/>
</dbReference>
<dbReference type="Pfam" id="PF17964">
    <property type="entry name" value="Big_10"/>
    <property type="match status" value="1"/>
</dbReference>
<evidence type="ECO:0000256" key="4">
    <source>
        <dbReference type="ARBA" id="ARBA00022984"/>
    </source>
</evidence>
<dbReference type="Gene3D" id="2.60.40.3710">
    <property type="match status" value="1"/>
</dbReference>
<keyword evidence="4 7" id="KW-0573">Peptidoglycan synthesis</keyword>
<protein>
    <recommendedName>
        <fullName evidence="9">L,D-TPase catalytic domain-containing protein</fullName>
    </recommendedName>
</protein>
<proteinExistence type="predicted"/>
<feature type="region of interest" description="Disordered" evidence="8">
    <location>
        <begin position="316"/>
        <end position="345"/>
    </location>
</feature>
<keyword evidence="3 7" id="KW-0133">Cell shape</keyword>
<keyword evidence="5" id="KW-0012">Acyltransferase</keyword>
<feature type="domain" description="L,D-TPase catalytic" evidence="9">
    <location>
        <begin position="175"/>
        <end position="291"/>
    </location>
</feature>
<dbReference type="GO" id="GO:0071555">
    <property type="term" value="P:cell wall organization"/>
    <property type="evidence" value="ECO:0007669"/>
    <property type="project" value="UniProtKB-UniRule"/>
</dbReference>
<evidence type="ECO:0000256" key="7">
    <source>
        <dbReference type="PROSITE-ProRule" id="PRU01373"/>
    </source>
</evidence>
<dbReference type="CDD" id="cd13432">
    <property type="entry name" value="LDT_IgD_like_2"/>
    <property type="match status" value="1"/>
</dbReference>
<dbReference type="GO" id="GO:0008360">
    <property type="term" value="P:regulation of cell shape"/>
    <property type="evidence" value="ECO:0007669"/>
    <property type="project" value="UniProtKB-UniRule"/>
</dbReference>
<dbReference type="UniPathway" id="UPA00219"/>
<dbReference type="GO" id="GO:0018104">
    <property type="term" value="P:peptidoglycan-protein cross-linking"/>
    <property type="evidence" value="ECO:0007669"/>
    <property type="project" value="TreeGrafter"/>
</dbReference>
<feature type="compositionally biased region" description="Pro residues" evidence="8">
    <location>
        <begin position="335"/>
        <end position="345"/>
    </location>
</feature>
<dbReference type="AlphaFoldDB" id="A0A8J3R0U1"/>
<reference evidence="10" key="1">
    <citation type="submission" date="2021-01" db="EMBL/GenBank/DDBJ databases">
        <title>Whole genome shotgun sequence of Rugosimonospora africana NBRC 104875.</title>
        <authorList>
            <person name="Komaki H."/>
            <person name="Tamura T."/>
        </authorList>
    </citation>
    <scope>NUCLEOTIDE SEQUENCE</scope>
    <source>
        <strain evidence="10">NBRC 104875</strain>
    </source>
</reference>
<dbReference type="EMBL" id="BONZ01000084">
    <property type="protein sequence ID" value="GIH19769.1"/>
    <property type="molecule type" value="Genomic_DNA"/>
</dbReference>
<gene>
    <name evidence="10" type="ORF">Raf01_79410</name>
</gene>
<comment type="caution">
    <text evidence="10">The sequence shown here is derived from an EMBL/GenBank/DDBJ whole genome shotgun (WGS) entry which is preliminary data.</text>
</comment>